<keyword evidence="2" id="KW-0238">DNA-binding</keyword>
<evidence type="ECO:0000256" key="2">
    <source>
        <dbReference type="ARBA" id="ARBA00023125"/>
    </source>
</evidence>
<dbReference type="CDD" id="cd06170">
    <property type="entry name" value="LuxR_C_like"/>
    <property type="match status" value="1"/>
</dbReference>
<proteinExistence type="predicted"/>
<evidence type="ECO:0000256" key="3">
    <source>
        <dbReference type="ARBA" id="ARBA00023163"/>
    </source>
</evidence>
<accession>A0A1I2RXL3</accession>
<dbReference type="Pfam" id="PF01590">
    <property type="entry name" value="GAF"/>
    <property type="match status" value="1"/>
</dbReference>
<dbReference type="SUPFAM" id="SSF46894">
    <property type="entry name" value="C-terminal effector domain of the bipartite response regulators"/>
    <property type="match status" value="1"/>
</dbReference>
<dbReference type="OrthoDB" id="2825042at2"/>
<dbReference type="PRINTS" id="PR00038">
    <property type="entry name" value="HTHLUXR"/>
</dbReference>
<dbReference type="InterPro" id="IPR036388">
    <property type="entry name" value="WH-like_DNA-bd_sf"/>
</dbReference>
<dbReference type="GO" id="GO:0003677">
    <property type="term" value="F:DNA binding"/>
    <property type="evidence" value="ECO:0007669"/>
    <property type="project" value="UniProtKB-KW"/>
</dbReference>
<dbReference type="GO" id="GO:0045892">
    <property type="term" value="P:negative regulation of DNA-templated transcription"/>
    <property type="evidence" value="ECO:0007669"/>
    <property type="project" value="UniProtKB-ARBA"/>
</dbReference>
<dbReference type="Gene3D" id="3.30.450.40">
    <property type="match status" value="1"/>
</dbReference>
<dbReference type="Proteomes" id="UP000198661">
    <property type="component" value="Unassembled WGS sequence"/>
</dbReference>
<name>A0A1I2RXL3_9BACL</name>
<keyword evidence="1" id="KW-0805">Transcription regulation</keyword>
<dbReference type="Gene3D" id="1.10.10.10">
    <property type="entry name" value="Winged helix-like DNA-binding domain superfamily/Winged helix DNA-binding domain"/>
    <property type="match status" value="1"/>
</dbReference>
<dbReference type="InterPro" id="IPR016032">
    <property type="entry name" value="Sig_transdc_resp-reg_C-effctor"/>
</dbReference>
<feature type="domain" description="HTH luxR-type" evidence="4">
    <location>
        <begin position="329"/>
        <end position="394"/>
    </location>
</feature>
<protein>
    <submittedName>
        <fullName evidence="5">GAF domain-containing protein</fullName>
    </submittedName>
</protein>
<dbReference type="InterPro" id="IPR029016">
    <property type="entry name" value="GAF-like_dom_sf"/>
</dbReference>
<gene>
    <name evidence="5" type="ORF">SAMN04488025_1332</name>
</gene>
<dbReference type="RefSeq" id="WP_092040610.1">
    <property type="nucleotide sequence ID" value="NZ_FOOK01000033.1"/>
</dbReference>
<dbReference type="SMART" id="SM00421">
    <property type="entry name" value="HTH_LUXR"/>
    <property type="match status" value="1"/>
</dbReference>
<sequence length="397" mass="45618">MRTFLPTPFLTQKEVQQILDTLAQGYPESQTRWRLKLSTLPLSEEEKDAVNEVFQFLLERLDRLLSDPAAGARQMRKLFLSRSDILRPSHMVLIISMLEEIAVELILQNSALDIHVGFRWIHSSLLNMAFSSFLGEAAFPRDRDDANGTDLSDSDAAFEEDQMELYEAILRYDEVLLTLNGLEDILSYSVREICRIAGFARAALFWYTPITRSLDGIYSHNIDLDAIRRIRELDYNIPGLKYVLREKKPIYLQDVKNYLPAHHIENFRVTSLVVAPLYGKDPFPLGFLLLDQNGKHFRPEHRKMEMIHALIQRTSKALEAQLNPSRPPRFHNPSVLSNREREILQLIAAGHSTKSIAAQLHISEHTAAEHAHTILKKLEAKNRAEAVAIALRKQWIR</sequence>
<dbReference type="SUPFAM" id="SSF55781">
    <property type="entry name" value="GAF domain-like"/>
    <property type="match status" value="1"/>
</dbReference>
<dbReference type="EMBL" id="FOOK01000033">
    <property type="protein sequence ID" value="SFG42501.1"/>
    <property type="molecule type" value="Genomic_DNA"/>
</dbReference>
<dbReference type="AlphaFoldDB" id="A0A1I2RXL3"/>
<keyword evidence="3" id="KW-0804">Transcription</keyword>
<dbReference type="InterPro" id="IPR000792">
    <property type="entry name" value="Tscrpt_reg_LuxR_C"/>
</dbReference>
<dbReference type="PANTHER" id="PTHR44688">
    <property type="entry name" value="DNA-BINDING TRANSCRIPTIONAL ACTIVATOR DEVR_DOSR"/>
    <property type="match status" value="1"/>
</dbReference>
<dbReference type="PROSITE" id="PS50043">
    <property type="entry name" value="HTH_LUXR_2"/>
    <property type="match status" value="1"/>
</dbReference>
<dbReference type="PANTHER" id="PTHR44688:SF16">
    <property type="entry name" value="DNA-BINDING TRANSCRIPTIONAL ACTIVATOR DEVR_DOSR"/>
    <property type="match status" value="1"/>
</dbReference>
<evidence type="ECO:0000259" key="4">
    <source>
        <dbReference type="PROSITE" id="PS50043"/>
    </source>
</evidence>
<evidence type="ECO:0000313" key="6">
    <source>
        <dbReference type="Proteomes" id="UP000198661"/>
    </source>
</evidence>
<dbReference type="InterPro" id="IPR003018">
    <property type="entry name" value="GAF"/>
</dbReference>
<organism evidence="5 6">
    <name type="scientific">Planifilum fulgidum</name>
    <dbReference type="NCBI Taxonomy" id="201973"/>
    <lineage>
        <taxon>Bacteria</taxon>
        <taxon>Bacillati</taxon>
        <taxon>Bacillota</taxon>
        <taxon>Bacilli</taxon>
        <taxon>Bacillales</taxon>
        <taxon>Thermoactinomycetaceae</taxon>
        <taxon>Planifilum</taxon>
    </lineage>
</organism>
<dbReference type="Pfam" id="PF00196">
    <property type="entry name" value="GerE"/>
    <property type="match status" value="1"/>
</dbReference>
<reference evidence="5 6" key="1">
    <citation type="submission" date="2016-10" db="EMBL/GenBank/DDBJ databases">
        <authorList>
            <person name="de Groot N.N."/>
        </authorList>
    </citation>
    <scope>NUCLEOTIDE SEQUENCE [LARGE SCALE GENOMIC DNA]</scope>
    <source>
        <strain evidence="5 6">DSM 44945</strain>
    </source>
</reference>
<evidence type="ECO:0000256" key="1">
    <source>
        <dbReference type="ARBA" id="ARBA00023015"/>
    </source>
</evidence>
<keyword evidence="6" id="KW-1185">Reference proteome</keyword>
<evidence type="ECO:0000313" key="5">
    <source>
        <dbReference type="EMBL" id="SFG42501.1"/>
    </source>
</evidence>
<dbReference type="STRING" id="201973.SAMN04488025_1332"/>